<proteinExistence type="predicted"/>
<protein>
    <submittedName>
        <fullName evidence="8">Response regulator</fullName>
    </submittedName>
</protein>
<name>A0A494XDT6_9BACL</name>
<evidence type="ECO:0000256" key="1">
    <source>
        <dbReference type="ARBA" id="ARBA00022553"/>
    </source>
</evidence>
<dbReference type="InterPro" id="IPR039420">
    <property type="entry name" value="WalR-like"/>
</dbReference>
<evidence type="ECO:0000256" key="5">
    <source>
        <dbReference type="ARBA" id="ARBA00023163"/>
    </source>
</evidence>
<dbReference type="PANTHER" id="PTHR48111">
    <property type="entry name" value="REGULATOR OF RPOS"/>
    <property type="match status" value="1"/>
</dbReference>
<dbReference type="RefSeq" id="WP_120979712.1">
    <property type="nucleotide sequence ID" value="NZ_RBZM01000013.1"/>
</dbReference>
<dbReference type="GO" id="GO:0006355">
    <property type="term" value="P:regulation of DNA-templated transcription"/>
    <property type="evidence" value="ECO:0007669"/>
    <property type="project" value="InterPro"/>
</dbReference>
<keyword evidence="1 6" id="KW-0597">Phosphoprotein</keyword>
<accession>A0A494XDT6</accession>
<evidence type="ECO:0000256" key="4">
    <source>
        <dbReference type="ARBA" id="ARBA00023125"/>
    </source>
</evidence>
<dbReference type="Pfam" id="PF00072">
    <property type="entry name" value="Response_reg"/>
    <property type="match status" value="1"/>
</dbReference>
<keyword evidence="9" id="KW-1185">Reference proteome</keyword>
<dbReference type="InterPro" id="IPR016032">
    <property type="entry name" value="Sig_transdc_resp-reg_C-effctor"/>
</dbReference>
<comment type="caution">
    <text evidence="8">The sequence shown here is derived from an EMBL/GenBank/DDBJ whole genome shotgun (WGS) entry which is preliminary data.</text>
</comment>
<keyword evidence="2" id="KW-0902">Two-component regulatory system</keyword>
<dbReference type="InterPro" id="IPR036388">
    <property type="entry name" value="WH-like_DNA-bd_sf"/>
</dbReference>
<gene>
    <name evidence="8" type="ORF">D7Z26_24725</name>
</gene>
<dbReference type="AlphaFoldDB" id="A0A494XDT6"/>
<feature type="modified residue" description="4-aspartylphosphate" evidence="6">
    <location>
        <position position="55"/>
    </location>
</feature>
<dbReference type="Gene3D" id="3.40.50.2300">
    <property type="match status" value="1"/>
</dbReference>
<evidence type="ECO:0000256" key="2">
    <source>
        <dbReference type="ARBA" id="ARBA00023012"/>
    </source>
</evidence>
<evidence type="ECO:0000313" key="9">
    <source>
        <dbReference type="Proteomes" id="UP000282076"/>
    </source>
</evidence>
<evidence type="ECO:0000256" key="6">
    <source>
        <dbReference type="PROSITE-ProRule" id="PRU00169"/>
    </source>
</evidence>
<dbReference type="SUPFAM" id="SSF46894">
    <property type="entry name" value="C-terminal effector domain of the bipartite response regulators"/>
    <property type="match status" value="1"/>
</dbReference>
<evidence type="ECO:0000313" key="8">
    <source>
        <dbReference type="EMBL" id="RKP46284.1"/>
    </source>
</evidence>
<dbReference type="GO" id="GO:0005829">
    <property type="term" value="C:cytosol"/>
    <property type="evidence" value="ECO:0007669"/>
    <property type="project" value="TreeGrafter"/>
</dbReference>
<organism evidence="8 9">
    <name type="scientific">Cohnella endophytica</name>
    <dbReference type="NCBI Taxonomy" id="2419778"/>
    <lineage>
        <taxon>Bacteria</taxon>
        <taxon>Bacillati</taxon>
        <taxon>Bacillota</taxon>
        <taxon>Bacilli</taxon>
        <taxon>Bacillales</taxon>
        <taxon>Paenibacillaceae</taxon>
        <taxon>Cohnella</taxon>
    </lineage>
</organism>
<dbReference type="SUPFAM" id="SSF52172">
    <property type="entry name" value="CheY-like"/>
    <property type="match status" value="1"/>
</dbReference>
<evidence type="ECO:0000256" key="3">
    <source>
        <dbReference type="ARBA" id="ARBA00023015"/>
    </source>
</evidence>
<evidence type="ECO:0000259" key="7">
    <source>
        <dbReference type="PROSITE" id="PS50110"/>
    </source>
</evidence>
<dbReference type="InterPro" id="IPR001789">
    <property type="entry name" value="Sig_transdc_resp-reg_receiver"/>
</dbReference>
<dbReference type="GO" id="GO:0000156">
    <property type="term" value="F:phosphorelay response regulator activity"/>
    <property type="evidence" value="ECO:0007669"/>
    <property type="project" value="TreeGrafter"/>
</dbReference>
<dbReference type="InterPro" id="IPR011006">
    <property type="entry name" value="CheY-like_superfamily"/>
</dbReference>
<dbReference type="Gene3D" id="1.10.10.10">
    <property type="entry name" value="Winged helix-like DNA-binding domain superfamily/Winged helix DNA-binding domain"/>
    <property type="match status" value="1"/>
</dbReference>
<keyword evidence="5" id="KW-0804">Transcription</keyword>
<keyword evidence="4" id="KW-0238">DNA-binding</keyword>
<dbReference type="EMBL" id="RBZM01000013">
    <property type="protein sequence ID" value="RKP46284.1"/>
    <property type="molecule type" value="Genomic_DNA"/>
</dbReference>
<reference evidence="8 9" key="1">
    <citation type="submission" date="2018-10" db="EMBL/GenBank/DDBJ databases">
        <title>Cohnella sp. M2MS4P-1, whole genome shotgun sequence.</title>
        <authorList>
            <person name="Tuo L."/>
        </authorList>
    </citation>
    <scope>NUCLEOTIDE SEQUENCE [LARGE SCALE GENOMIC DNA]</scope>
    <source>
        <strain evidence="8 9">M2MS4P-1</strain>
    </source>
</reference>
<feature type="domain" description="Response regulatory" evidence="7">
    <location>
        <begin position="4"/>
        <end position="118"/>
    </location>
</feature>
<dbReference type="PANTHER" id="PTHR48111:SF69">
    <property type="entry name" value="RESPONSE REGULATOR RECEIVER"/>
    <property type="match status" value="1"/>
</dbReference>
<sequence>MAYSTMIVEDEQRILTYMRNQLAAYPEFELQGCFDVPEEALAAFPALLPDLAFLDIQMPRMTGLALAEKLLRIKPDLKIVFLTAYEQYALDAFKVEAIDYILKPIGGDDIERVLRRLDKQLRPAAGTAVPAAARAEPMIRCLGTFEVIGRDGSPVRWPTKKTEELFAYFWMNKDRQIDKWALIDLLWPGSPENKGDRNLYTGIYRLKQVLQHLPAAFSIERGNFSYRFLGPDGLSDLEELRELANDREAVERRTERAMELFLGYRQPLFGSRSYSWSAPADAAVDEMTNRLGERLAEWWRRQGDADRERAVLKAIEARLREAE</sequence>
<dbReference type="GO" id="GO:0032993">
    <property type="term" value="C:protein-DNA complex"/>
    <property type="evidence" value="ECO:0007669"/>
    <property type="project" value="TreeGrafter"/>
</dbReference>
<dbReference type="Proteomes" id="UP000282076">
    <property type="component" value="Unassembled WGS sequence"/>
</dbReference>
<dbReference type="OrthoDB" id="3190595at2"/>
<dbReference type="PROSITE" id="PS50110">
    <property type="entry name" value="RESPONSE_REGULATORY"/>
    <property type="match status" value="1"/>
</dbReference>
<dbReference type="SMART" id="SM00448">
    <property type="entry name" value="REC"/>
    <property type="match status" value="1"/>
</dbReference>
<keyword evidence="3" id="KW-0805">Transcription regulation</keyword>
<dbReference type="GO" id="GO:0000976">
    <property type="term" value="F:transcription cis-regulatory region binding"/>
    <property type="evidence" value="ECO:0007669"/>
    <property type="project" value="TreeGrafter"/>
</dbReference>